<dbReference type="AlphaFoldDB" id="A0A1F5VTH3"/>
<keyword evidence="1" id="KW-0472">Membrane</keyword>
<organism evidence="2 3">
    <name type="scientific">Candidatus Fischerbacteria bacterium RBG_13_37_8</name>
    <dbReference type="NCBI Taxonomy" id="1817863"/>
    <lineage>
        <taxon>Bacteria</taxon>
        <taxon>Candidatus Fischeribacteriota</taxon>
    </lineage>
</organism>
<dbReference type="Proteomes" id="UP000178943">
    <property type="component" value="Unassembled WGS sequence"/>
</dbReference>
<sequence length="138" mass="15562">MIVTVLIFIGVAIIMHIISVRKMNEAINETNGIIRTYHHLNVVKEAINVNMKLAILYMVLFGILVVLLIIKVMDGMPMTGAALALFLFGVITFPVSLHGKKYENKIRNMKVEADDPQIAAKYQDYLKQWSGAAFQLRD</sequence>
<comment type="caution">
    <text evidence="2">The sequence shown here is derived from an EMBL/GenBank/DDBJ whole genome shotgun (WGS) entry which is preliminary data.</text>
</comment>
<accession>A0A1F5VTH3</accession>
<protein>
    <submittedName>
        <fullName evidence="2">Uncharacterized protein</fullName>
    </submittedName>
</protein>
<gene>
    <name evidence="2" type="ORF">A2Y62_21360</name>
</gene>
<evidence type="ECO:0000313" key="2">
    <source>
        <dbReference type="EMBL" id="OGF66665.1"/>
    </source>
</evidence>
<feature type="transmembrane region" description="Helical" evidence="1">
    <location>
        <begin position="54"/>
        <end position="73"/>
    </location>
</feature>
<evidence type="ECO:0000256" key="1">
    <source>
        <dbReference type="SAM" id="Phobius"/>
    </source>
</evidence>
<feature type="transmembrane region" description="Helical" evidence="1">
    <location>
        <begin position="6"/>
        <end position="23"/>
    </location>
</feature>
<evidence type="ECO:0000313" key="3">
    <source>
        <dbReference type="Proteomes" id="UP000178943"/>
    </source>
</evidence>
<feature type="transmembrane region" description="Helical" evidence="1">
    <location>
        <begin position="79"/>
        <end position="97"/>
    </location>
</feature>
<name>A0A1F5VTH3_9BACT</name>
<reference evidence="2 3" key="1">
    <citation type="journal article" date="2016" name="Nat. Commun.">
        <title>Thousands of microbial genomes shed light on interconnected biogeochemical processes in an aquifer system.</title>
        <authorList>
            <person name="Anantharaman K."/>
            <person name="Brown C.T."/>
            <person name="Hug L.A."/>
            <person name="Sharon I."/>
            <person name="Castelle C.J."/>
            <person name="Probst A.J."/>
            <person name="Thomas B.C."/>
            <person name="Singh A."/>
            <person name="Wilkins M.J."/>
            <person name="Karaoz U."/>
            <person name="Brodie E.L."/>
            <person name="Williams K.H."/>
            <person name="Hubbard S.S."/>
            <person name="Banfield J.F."/>
        </authorList>
    </citation>
    <scope>NUCLEOTIDE SEQUENCE [LARGE SCALE GENOMIC DNA]</scope>
</reference>
<dbReference type="EMBL" id="MFGW01000085">
    <property type="protein sequence ID" value="OGF66665.1"/>
    <property type="molecule type" value="Genomic_DNA"/>
</dbReference>
<keyword evidence="1" id="KW-0812">Transmembrane</keyword>
<proteinExistence type="predicted"/>
<keyword evidence="1" id="KW-1133">Transmembrane helix</keyword>